<proteinExistence type="predicted"/>
<dbReference type="InterPro" id="IPR027417">
    <property type="entry name" value="P-loop_NTPase"/>
</dbReference>
<comment type="caution">
    <text evidence="7">The sequence shown here is derived from an EMBL/GenBank/DDBJ whole genome shotgun (WGS) entry which is preliminary data.</text>
</comment>
<protein>
    <submittedName>
        <fullName evidence="7">PD-(D/E)XK nuclease family protein</fullName>
    </submittedName>
</protein>
<name>A0A7C3KJ36_9CYAN</name>
<evidence type="ECO:0000259" key="6">
    <source>
        <dbReference type="Pfam" id="PF12705"/>
    </source>
</evidence>
<dbReference type="InterPro" id="IPR011604">
    <property type="entry name" value="PDDEXK-like_dom_sf"/>
</dbReference>
<dbReference type="GO" id="GO:0006281">
    <property type="term" value="P:DNA repair"/>
    <property type="evidence" value="ECO:0007669"/>
    <property type="project" value="UniProtKB-KW"/>
</dbReference>
<keyword evidence="3" id="KW-0547">Nucleotide-binding</keyword>
<sequence>MKRLLYLETQPYLRAKEVAGQNQHEVLTPTRGVARSLRQRKQSLRDFATRLLQAQGIIIAPPLNAQRALREAIQQKVQPHDIAGMTRAWMPTVQALLQAAPNLEITLAGYSERAKQLIQVTQLYQHLLHQQNFVDSAEVLWRATEHSPERSPVLIYGYFQPQADELALIEAIAADNSIFCLPLADHALFTHQQRVVDDLQKQGWQVETTPTLAPETPGAWLANQFLNPTATATPDPFEIAAYAYPNSEAEARNVLTQVKQRLHEGVPAREIVVVTQDEAAYGPLLLDIAWEYSVPLRALYSVPLSATRIGAWLTLLLDVVQQQFPFELTARLLSHPLSMNAGAEFWATVRQQRPSGFDSWQKIAQTLEFDLSSLKLPSSARRDTWVEKLKGIFQAFNLRRRASRWARESVAYNALEDGLVTLSRPEGEKLTWPEFAEEVLASLAVLSTPAQPGRGGVELHTPLSVMGARYRHVFVMGALEGELPAPVQNDPMLDFYERKQLKTLGVHLPDAAEFARQAAFEFYALLHTATESFTISYAKVSGEPSVYFKRLGLSFSAIPAKAIASPEEARRIYLRQAESLDDPVLQQAIAAFQVEQHRESSALPNEYDGVVGVPFDYSQHWFSASQVTQLGQCPFKWFASRVLKLAEAEELDEELNPALRGNLYHKVVELALKAAQADPSLDVTDEQRLNDWFIEAEALVKLPSFTAWEARRVEHVKILRRAMQQPEFWPPGTEVLKLEEKFEGEWQGLKIRGYVDRLDRTEDGLVLIDYKTSSKAPVGVKDETGKARIDLQLPLYQAVAALALYPDKAVCRTSYFSLTVGKDISPKKTPTQAELEGVAERLKTTLSTGQYPVQPDIDGHACRYCAYDSLCRAGNRLNRKGETA</sequence>
<evidence type="ECO:0000256" key="5">
    <source>
        <dbReference type="ARBA" id="ARBA00023204"/>
    </source>
</evidence>
<keyword evidence="5" id="KW-0234">DNA repair</keyword>
<dbReference type="InterPro" id="IPR038726">
    <property type="entry name" value="PDDEXK_AddAB-type"/>
</dbReference>
<keyword evidence="3" id="KW-0067">ATP-binding</keyword>
<evidence type="ECO:0000256" key="3">
    <source>
        <dbReference type="ARBA" id="ARBA00022806"/>
    </source>
</evidence>
<reference evidence="7" key="1">
    <citation type="journal article" date="2020" name="mSystems">
        <title>Genome- and Community-Level Interaction Insights into Carbon Utilization and Element Cycling Functions of Hydrothermarchaeota in Hydrothermal Sediment.</title>
        <authorList>
            <person name="Zhou Z."/>
            <person name="Liu Y."/>
            <person name="Xu W."/>
            <person name="Pan J."/>
            <person name="Luo Z.H."/>
            <person name="Li M."/>
        </authorList>
    </citation>
    <scope>NUCLEOTIDE SEQUENCE [LARGE SCALE GENOMIC DNA]</scope>
    <source>
        <strain evidence="7">SpSt-418</strain>
    </source>
</reference>
<dbReference type="Pfam" id="PF12705">
    <property type="entry name" value="PDDEXK_1"/>
    <property type="match status" value="1"/>
</dbReference>
<organism evidence="7">
    <name type="scientific">Oscillatoriales cyanobacterium SpSt-418</name>
    <dbReference type="NCBI Taxonomy" id="2282169"/>
    <lineage>
        <taxon>Bacteria</taxon>
        <taxon>Bacillati</taxon>
        <taxon>Cyanobacteriota</taxon>
        <taxon>Cyanophyceae</taxon>
        <taxon>Oscillatoriophycideae</taxon>
        <taxon>Oscillatoriales</taxon>
    </lineage>
</organism>
<dbReference type="Gene3D" id="3.40.50.300">
    <property type="entry name" value="P-loop containing nucleotide triphosphate hydrolases"/>
    <property type="match status" value="1"/>
</dbReference>
<dbReference type="SUPFAM" id="SSF52540">
    <property type="entry name" value="P-loop containing nucleoside triphosphate hydrolases"/>
    <property type="match status" value="1"/>
</dbReference>
<evidence type="ECO:0000256" key="2">
    <source>
        <dbReference type="ARBA" id="ARBA00022763"/>
    </source>
</evidence>
<dbReference type="GO" id="GO:0004527">
    <property type="term" value="F:exonuclease activity"/>
    <property type="evidence" value="ECO:0007669"/>
    <property type="project" value="UniProtKB-KW"/>
</dbReference>
<dbReference type="GO" id="GO:0004386">
    <property type="term" value="F:helicase activity"/>
    <property type="evidence" value="ECO:0007669"/>
    <property type="project" value="UniProtKB-KW"/>
</dbReference>
<evidence type="ECO:0000256" key="1">
    <source>
        <dbReference type="ARBA" id="ARBA00022722"/>
    </source>
</evidence>
<evidence type="ECO:0000313" key="7">
    <source>
        <dbReference type="EMBL" id="HFN01066.1"/>
    </source>
</evidence>
<keyword evidence="4" id="KW-0269">Exonuclease</keyword>
<feature type="domain" description="PD-(D/E)XK endonuclease-like" evidence="6">
    <location>
        <begin position="622"/>
        <end position="872"/>
    </location>
</feature>
<evidence type="ECO:0000256" key="4">
    <source>
        <dbReference type="ARBA" id="ARBA00022839"/>
    </source>
</evidence>
<accession>A0A7C3KJ36</accession>
<dbReference type="AlphaFoldDB" id="A0A7C3KJ36"/>
<keyword evidence="2" id="KW-0227">DNA damage</keyword>
<dbReference type="EMBL" id="DSRU01000365">
    <property type="protein sequence ID" value="HFN01066.1"/>
    <property type="molecule type" value="Genomic_DNA"/>
</dbReference>
<keyword evidence="4" id="KW-0378">Hydrolase</keyword>
<dbReference type="Gene3D" id="3.90.320.10">
    <property type="match status" value="1"/>
</dbReference>
<keyword evidence="1" id="KW-0540">Nuclease</keyword>
<gene>
    <name evidence="7" type="ORF">ENR64_25580</name>
</gene>
<keyword evidence="3" id="KW-0347">Helicase</keyword>